<protein>
    <submittedName>
        <fullName evidence="1">Uncharacterized protein</fullName>
    </submittedName>
</protein>
<dbReference type="Proteomes" id="UP000027920">
    <property type="component" value="Unassembled WGS sequence"/>
</dbReference>
<dbReference type="RefSeq" id="XP_013262973.1">
    <property type="nucleotide sequence ID" value="XM_013407519.1"/>
</dbReference>
<dbReference type="AlphaFoldDB" id="A0A072PM27"/>
<organism evidence="1 2">
    <name type="scientific">Exophiala aquamarina CBS 119918</name>
    <dbReference type="NCBI Taxonomy" id="1182545"/>
    <lineage>
        <taxon>Eukaryota</taxon>
        <taxon>Fungi</taxon>
        <taxon>Dikarya</taxon>
        <taxon>Ascomycota</taxon>
        <taxon>Pezizomycotina</taxon>
        <taxon>Eurotiomycetes</taxon>
        <taxon>Chaetothyriomycetidae</taxon>
        <taxon>Chaetothyriales</taxon>
        <taxon>Herpotrichiellaceae</taxon>
        <taxon>Exophiala</taxon>
    </lineage>
</organism>
<name>A0A072PM27_9EURO</name>
<dbReference type="GeneID" id="25276889"/>
<reference evidence="1 2" key="1">
    <citation type="submission" date="2013-03" db="EMBL/GenBank/DDBJ databases">
        <title>The Genome Sequence of Exophiala aquamarina CBS 119918.</title>
        <authorList>
            <consortium name="The Broad Institute Genomics Platform"/>
            <person name="Cuomo C."/>
            <person name="de Hoog S."/>
            <person name="Gorbushina A."/>
            <person name="Walker B."/>
            <person name="Young S.K."/>
            <person name="Zeng Q."/>
            <person name="Gargeya S."/>
            <person name="Fitzgerald M."/>
            <person name="Haas B."/>
            <person name="Abouelleil A."/>
            <person name="Allen A.W."/>
            <person name="Alvarado L."/>
            <person name="Arachchi H.M."/>
            <person name="Berlin A.M."/>
            <person name="Chapman S.B."/>
            <person name="Gainer-Dewar J."/>
            <person name="Goldberg J."/>
            <person name="Griggs A."/>
            <person name="Gujja S."/>
            <person name="Hansen M."/>
            <person name="Howarth C."/>
            <person name="Imamovic A."/>
            <person name="Ireland A."/>
            <person name="Larimer J."/>
            <person name="McCowan C."/>
            <person name="Murphy C."/>
            <person name="Pearson M."/>
            <person name="Poon T.W."/>
            <person name="Priest M."/>
            <person name="Roberts A."/>
            <person name="Saif S."/>
            <person name="Shea T."/>
            <person name="Sisk P."/>
            <person name="Sykes S."/>
            <person name="Wortman J."/>
            <person name="Nusbaum C."/>
            <person name="Birren B."/>
        </authorList>
    </citation>
    <scope>NUCLEOTIDE SEQUENCE [LARGE SCALE GENOMIC DNA]</scope>
    <source>
        <strain evidence="1 2">CBS 119918</strain>
    </source>
</reference>
<proteinExistence type="predicted"/>
<accession>A0A072PM27</accession>
<sequence length="218" mass="24123">MHIDGQTSSPALVLLNFISRNNKHIPSSIILLEHAHHIALGPPLALTQKPIILARRTNANKQVNPQMFHRSPILLLQTHEEVVQTQVVAEGKGSSFLALSDKRSHLAEYLTAHSKDAIVAESIYGNVLAAVTKSVGRQVVETMHEALKYEESHLGLSVLFRNVPWVRSAVATHRSTPYGRLIGIASHNQPTMSSAFVSQLRELLTSYNQRNTEPTTYS</sequence>
<comment type="caution">
    <text evidence="1">The sequence shown here is derived from an EMBL/GenBank/DDBJ whole genome shotgun (WGS) entry which is preliminary data.</text>
</comment>
<gene>
    <name evidence="1" type="ORF">A1O9_01943</name>
</gene>
<evidence type="ECO:0000313" key="2">
    <source>
        <dbReference type="Proteomes" id="UP000027920"/>
    </source>
</evidence>
<dbReference type="HOGENOM" id="CLU_1266893_0_0_1"/>
<dbReference type="EMBL" id="AMGV01000002">
    <property type="protein sequence ID" value="KEF60383.1"/>
    <property type="molecule type" value="Genomic_DNA"/>
</dbReference>
<keyword evidence="2" id="KW-1185">Reference proteome</keyword>
<dbReference type="VEuPathDB" id="FungiDB:A1O9_01943"/>
<evidence type="ECO:0000313" key="1">
    <source>
        <dbReference type="EMBL" id="KEF60383.1"/>
    </source>
</evidence>